<evidence type="ECO:0000313" key="1">
    <source>
        <dbReference type="EMBL" id="MBX50266.1"/>
    </source>
</evidence>
<dbReference type="EMBL" id="GGEC01069782">
    <property type="protein sequence ID" value="MBX50266.1"/>
    <property type="molecule type" value="Transcribed_RNA"/>
</dbReference>
<accession>A0A2P2P678</accession>
<sequence>MLLTPITVLF</sequence>
<reference evidence="1" key="1">
    <citation type="submission" date="2018-02" db="EMBL/GenBank/DDBJ databases">
        <title>Rhizophora mucronata_Transcriptome.</title>
        <authorList>
            <person name="Meera S.P."/>
            <person name="Sreeshan A."/>
            <person name="Augustine A."/>
        </authorList>
    </citation>
    <scope>NUCLEOTIDE SEQUENCE</scope>
    <source>
        <tissue evidence="1">Leaf</tissue>
    </source>
</reference>
<organism evidence="1">
    <name type="scientific">Rhizophora mucronata</name>
    <name type="common">Asiatic mangrove</name>
    <dbReference type="NCBI Taxonomy" id="61149"/>
    <lineage>
        <taxon>Eukaryota</taxon>
        <taxon>Viridiplantae</taxon>
        <taxon>Streptophyta</taxon>
        <taxon>Embryophyta</taxon>
        <taxon>Tracheophyta</taxon>
        <taxon>Spermatophyta</taxon>
        <taxon>Magnoliopsida</taxon>
        <taxon>eudicotyledons</taxon>
        <taxon>Gunneridae</taxon>
        <taxon>Pentapetalae</taxon>
        <taxon>rosids</taxon>
        <taxon>fabids</taxon>
        <taxon>Malpighiales</taxon>
        <taxon>Rhizophoraceae</taxon>
        <taxon>Rhizophora</taxon>
    </lineage>
</organism>
<proteinExistence type="predicted"/>
<name>A0A2P2P678_RHIMU</name>
<protein>
    <submittedName>
        <fullName evidence="1">Uncharacterized protein</fullName>
    </submittedName>
</protein>